<gene>
    <name evidence="3" type="ORF">DUNSADRAFT_8130</name>
</gene>
<feature type="region of interest" description="Disordered" evidence="2">
    <location>
        <begin position="504"/>
        <end position="584"/>
    </location>
</feature>
<feature type="compositionally biased region" description="Low complexity" evidence="2">
    <location>
        <begin position="13"/>
        <end position="22"/>
    </location>
</feature>
<feature type="coiled-coil region" evidence="1">
    <location>
        <begin position="286"/>
        <end position="313"/>
    </location>
</feature>
<name>A0ABQ7GK08_DUNSA</name>
<comment type="caution">
    <text evidence="3">The sequence shown here is derived from an EMBL/GenBank/DDBJ whole genome shotgun (WGS) entry which is preliminary data.</text>
</comment>
<organism evidence="3 4">
    <name type="scientific">Dunaliella salina</name>
    <name type="common">Green alga</name>
    <name type="synonym">Protococcus salinus</name>
    <dbReference type="NCBI Taxonomy" id="3046"/>
    <lineage>
        <taxon>Eukaryota</taxon>
        <taxon>Viridiplantae</taxon>
        <taxon>Chlorophyta</taxon>
        <taxon>core chlorophytes</taxon>
        <taxon>Chlorophyceae</taxon>
        <taxon>CS clade</taxon>
        <taxon>Chlamydomonadales</taxon>
        <taxon>Dunaliellaceae</taxon>
        <taxon>Dunaliella</taxon>
    </lineage>
</organism>
<dbReference type="Proteomes" id="UP000815325">
    <property type="component" value="Unassembled WGS sequence"/>
</dbReference>
<sequence length="701" mass="73466">MATVQNSFDLLEAASKAGSQPGSQGGGKKKNKNKANANANASAHAKADVEQHQLQQPVENGIHPSLGAQATSRKASAANESSLLAAMEAWERAARECKSMDSMNALWRGWIANAGEKSKAKYKGASGALMDFSTALLESRALELSIEGSVLAAGGVDAQLLSRLLSTFLSFEGSMDGPSSLATTLARLSSLLEGETPDTRGAGSRAVQAVIASLKAPRKAAQELTSSTATSSWINRISSIDKQIQQEQGDAVAGSRARGVGKGGQQSGSSALSAFKREEALLSQQAEQVASQIRNLEVQLRSLYSQQAELADKTAQLRQQQANTFDTVGSKNKGKGQAAGSGAGALGATHFQDELETIKALTEWTNPTQLQGPSSEQVSAMQASSAGVPLELMAAGQHYLGTALAALAEGLPHKVSFCRQRLAHAEKLVKLGAKDQEKTQRDAERLLEESLKGADDLLHGSEQVLADMNQRYQAILIHNPEHASTASAVLHSAEALASDIRLHHVQQQPPHQQQHQQQQQQQRNQGRGKGGNQQHQQQAAVLAVASSPRTPAGPPRQPPLTGVPSHVTPPAETQQGPAPVTPAPVPITAPVVPHDHMHAPPPSAPLFEPLAAVPIPAPVTTPSTPQPSMPTLTPEIVAANGGFEPAPEPVPAPAAGASRAAAAAAAAMRPASAPSAPSARWVIYEEEKHMHARRMTSCCDT</sequence>
<protein>
    <submittedName>
        <fullName evidence="3">Uncharacterized protein</fullName>
    </submittedName>
</protein>
<keyword evidence="4" id="KW-1185">Reference proteome</keyword>
<evidence type="ECO:0000256" key="2">
    <source>
        <dbReference type="SAM" id="MobiDB-lite"/>
    </source>
</evidence>
<reference evidence="3" key="1">
    <citation type="submission" date="2017-08" db="EMBL/GenBank/DDBJ databases">
        <authorList>
            <person name="Polle J.E."/>
            <person name="Barry K."/>
            <person name="Cushman J."/>
            <person name="Schmutz J."/>
            <person name="Tran D."/>
            <person name="Hathwaick L.T."/>
            <person name="Yim W.C."/>
            <person name="Jenkins J."/>
            <person name="Mckie-Krisberg Z.M."/>
            <person name="Prochnik S."/>
            <person name="Lindquist E."/>
            <person name="Dockter R.B."/>
            <person name="Adam C."/>
            <person name="Molina H."/>
            <person name="Bunkerborg J."/>
            <person name="Jin E."/>
            <person name="Buchheim M."/>
            <person name="Magnuson J."/>
        </authorList>
    </citation>
    <scope>NUCLEOTIDE SEQUENCE</scope>
    <source>
        <strain evidence="3">CCAP 19/18</strain>
    </source>
</reference>
<evidence type="ECO:0000313" key="4">
    <source>
        <dbReference type="Proteomes" id="UP000815325"/>
    </source>
</evidence>
<keyword evidence="1" id="KW-0175">Coiled coil</keyword>
<feature type="region of interest" description="Disordered" evidence="2">
    <location>
        <begin position="1"/>
        <end position="52"/>
    </location>
</feature>
<dbReference type="EMBL" id="MU069730">
    <property type="protein sequence ID" value="KAF5834942.1"/>
    <property type="molecule type" value="Genomic_DNA"/>
</dbReference>
<feature type="region of interest" description="Disordered" evidence="2">
    <location>
        <begin position="245"/>
        <end position="271"/>
    </location>
</feature>
<evidence type="ECO:0000313" key="3">
    <source>
        <dbReference type="EMBL" id="KAF5834942.1"/>
    </source>
</evidence>
<accession>A0ABQ7GK08</accession>
<feature type="compositionally biased region" description="Low complexity" evidence="2">
    <location>
        <begin position="506"/>
        <end position="525"/>
    </location>
</feature>
<feature type="compositionally biased region" description="Low complexity" evidence="2">
    <location>
        <begin position="34"/>
        <end position="44"/>
    </location>
</feature>
<proteinExistence type="predicted"/>
<evidence type="ECO:0000256" key="1">
    <source>
        <dbReference type="SAM" id="Coils"/>
    </source>
</evidence>